<comment type="caution">
    <text evidence="2">The sequence shown here is derived from an EMBL/GenBank/DDBJ whole genome shotgun (WGS) entry which is preliminary data.</text>
</comment>
<dbReference type="RefSeq" id="WP_184196491.1">
    <property type="nucleotide sequence ID" value="NZ_JACHGW010000002.1"/>
</dbReference>
<dbReference type="AlphaFoldDB" id="A0A7W9SQ86"/>
<name>A0A7W9SQ86_ARMRO</name>
<feature type="compositionally biased region" description="Polar residues" evidence="1">
    <location>
        <begin position="1"/>
        <end position="13"/>
    </location>
</feature>
<feature type="region of interest" description="Disordered" evidence="1">
    <location>
        <begin position="1"/>
        <end position="20"/>
    </location>
</feature>
<reference evidence="2 3" key="1">
    <citation type="submission" date="2020-08" db="EMBL/GenBank/DDBJ databases">
        <title>Genomic Encyclopedia of Type Strains, Phase IV (KMG-IV): sequencing the most valuable type-strain genomes for metagenomic binning, comparative biology and taxonomic classification.</title>
        <authorList>
            <person name="Goeker M."/>
        </authorList>
    </citation>
    <scope>NUCLEOTIDE SEQUENCE [LARGE SCALE GENOMIC DNA]</scope>
    <source>
        <strain evidence="2 3">DSM 23562</strain>
    </source>
</reference>
<evidence type="ECO:0000313" key="2">
    <source>
        <dbReference type="EMBL" id="MBB6050831.1"/>
    </source>
</evidence>
<protein>
    <submittedName>
        <fullName evidence="2">Uncharacterized protein</fullName>
    </submittedName>
</protein>
<evidence type="ECO:0000313" key="3">
    <source>
        <dbReference type="Proteomes" id="UP000520814"/>
    </source>
</evidence>
<accession>A0A7W9SQ86</accession>
<evidence type="ECO:0000256" key="1">
    <source>
        <dbReference type="SAM" id="MobiDB-lite"/>
    </source>
</evidence>
<gene>
    <name evidence="2" type="ORF">HNQ39_002622</name>
</gene>
<organism evidence="2 3">
    <name type="scientific">Armatimonas rosea</name>
    <dbReference type="NCBI Taxonomy" id="685828"/>
    <lineage>
        <taxon>Bacteria</taxon>
        <taxon>Bacillati</taxon>
        <taxon>Armatimonadota</taxon>
        <taxon>Armatimonadia</taxon>
        <taxon>Armatimonadales</taxon>
        <taxon>Armatimonadaceae</taxon>
        <taxon>Armatimonas</taxon>
    </lineage>
</organism>
<keyword evidence="3" id="KW-1185">Reference proteome</keyword>
<proteinExistence type="predicted"/>
<sequence length="235" mass="24888">MPETTESTPSALATTPKPRKLTPRTIASKLRRAELLLDGTESHPEIITLVEPFGYTATKRAEGRALLQAAQTQLGLSQLSRAVQKQKTEVLVETEKVARRAYADLAAAGRALFPAGSHGRTALGLSGNTPQGLTAFLRAADALFDGATNGPADVKAALAAHGYTEAKLTTEHAKITALKAADSAQEGAKGGAQELTPQQNDALAALDKWAATYLKFARIALRDRPQLLEKLDVKA</sequence>
<dbReference type="Proteomes" id="UP000520814">
    <property type="component" value="Unassembled WGS sequence"/>
</dbReference>
<dbReference type="EMBL" id="JACHGW010000002">
    <property type="protein sequence ID" value="MBB6050831.1"/>
    <property type="molecule type" value="Genomic_DNA"/>
</dbReference>